<sequence>MAIGNKTKREFPNVYVILFVICVFAALLTWIIPAGAFDRVVKNGVSSVVPGSFHFIEQHQQGFWAIFMAIVAGFKAQASLIIMVLFVGAAVYYLQETKALDAAFRQLANSVKGHEEIAIFFIMLVMSIGGATGVFGNVTLVLIPIGVALSAAMGFDPTLGFAMIFFGSFSGFNVGWANFATIGIAQTVAEIPLFSGIGVRLLLNVCNFLLSYFFVWAYFKKIRKDPKNSLNYREGMELSEYMGNGNGNANIEGAKLSKPQTFALLVSAFGILCVVVGALKFSWKADQISATFLIVILVIGLLFKASLNDIVSMFLKGCQSVIPAAFIIGFANAISLLMKNGQILDTIVYYLSIPINLFGPVLGANFMVLANVFINFFISSGSGQATAVMPIMVPIADLTGITRQVAVQAFQFGDGFTNCILPTVGSLMGGLGFAKLEYGKYLKWVWPLILIQILLSLVAITILQSVGWTGVAL</sequence>
<feature type="transmembrane region" description="Helical" evidence="6">
    <location>
        <begin position="287"/>
        <end position="305"/>
    </location>
</feature>
<gene>
    <name evidence="7" type="ordered locus">SpiGrapes_1709</name>
</gene>
<dbReference type="GO" id="GO:0005886">
    <property type="term" value="C:plasma membrane"/>
    <property type="evidence" value="ECO:0007669"/>
    <property type="project" value="UniProtKB-SubCell"/>
</dbReference>
<feature type="transmembrane region" description="Helical" evidence="6">
    <location>
        <begin position="115"/>
        <end position="135"/>
    </location>
</feature>
<accession>G8QX04</accession>
<keyword evidence="3 6" id="KW-0812">Transmembrane</keyword>
<dbReference type="EMBL" id="CP003155">
    <property type="protein sequence ID" value="AEV29508.1"/>
    <property type="molecule type" value="Genomic_DNA"/>
</dbReference>
<feature type="transmembrane region" description="Helical" evidence="6">
    <location>
        <begin position="141"/>
        <end position="167"/>
    </location>
</feature>
<evidence type="ECO:0000313" key="7">
    <source>
        <dbReference type="EMBL" id="AEV29508.1"/>
    </source>
</evidence>
<feature type="transmembrane region" description="Helical" evidence="6">
    <location>
        <begin position="262"/>
        <end position="281"/>
    </location>
</feature>
<feature type="transmembrane region" description="Helical" evidence="6">
    <location>
        <begin position="317"/>
        <end position="337"/>
    </location>
</feature>
<organism evidence="7 8">
    <name type="scientific">Sphaerochaeta pleomorpha (strain ATCC BAA-1885 / DSM 22778 / Grapes)</name>
    <dbReference type="NCBI Taxonomy" id="158190"/>
    <lineage>
        <taxon>Bacteria</taxon>
        <taxon>Pseudomonadati</taxon>
        <taxon>Spirochaetota</taxon>
        <taxon>Spirochaetia</taxon>
        <taxon>Spirochaetales</taxon>
        <taxon>Sphaerochaetaceae</taxon>
        <taxon>Sphaerochaeta</taxon>
    </lineage>
</organism>
<evidence type="ECO:0000256" key="3">
    <source>
        <dbReference type="ARBA" id="ARBA00022692"/>
    </source>
</evidence>
<dbReference type="KEGG" id="sgp:SpiGrapes_1709"/>
<keyword evidence="2" id="KW-1003">Cell membrane</keyword>
<protein>
    <submittedName>
        <fullName evidence="7">Putative membrane protein</fullName>
    </submittedName>
</protein>
<dbReference type="HOGENOM" id="CLU_035307_0_1_12"/>
<evidence type="ECO:0000256" key="4">
    <source>
        <dbReference type="ARBA" id="ARBA00022989"/>
    </source>
</evidence>
<keyword evidence="5 6" id="KW-0472">Membrane</keyword>
<evidence type="ECO:0000256" key="6">
    <source>
        <dbReference type="SAM" id="Phobius"/>
    </source>
</evidence>
<dbReference type="OrthoDB" id="3314392at2"/>
<feature type="transmembrane region" description="Helical" evidence="6">
    <location>
        <begin position="201"/>
        <end position="219"/>
    </location>
</feature>
<keyword evidence="8" id="KW-1185">Reference proteome</keyword>
<name>G8QX04_SPHPG</name>
<dbReference type="STRING" id="158190.SpiGrapes_1709"/>
<dbReference type="AlphaFoldDB" id="G8QX04"/>
<dbReference type="RefSeq" id="WP_014270351.1">
    <property type="nucleotide sequence ID" value="NC_016633.1"/>
</dbReference>
<evidence type="ECO:0000313" key="8">
    <source>
        <dbReference type="Proteomes" id="UP000005632"/>
    </source>
</evidence>
<dbReference type="PANTHER" id="PTHR43652:SF6">
    <property type="entry name" value="ARGININE REPRESSOR"/>
    <property type="match status" value="1"/>
</dbReference>
<evidence type="ECO:0000256" key="2">
    <source>
        <dbReference type="ARBA" id="ARBA00022475"/>
    </source>
</evidence>
<reference evidence="7 8" key="1">
    <citation type="submission" date="2011-11" db="EMBL/GenBank/DDBJ databases">
        <title>Complete sequence of Spirochaeta sp. grapes.</title>
        <authorList>
            <consortium name="US DOE Joint Genome Institute"/>
            <person name="Lucas S."/>
            <person name="Han J."/>
            <person name="Lapidus A."/>
            <person name="Cheng J.-F."/>
            <person name="Goodwin L."/>
            <person name="Pitluck S."/>
            <person name="Peters L."/>
            <person name="Ovchinnikova G."/>
            <person name="Munk A.C."/>
            <person name="Detter J.C."/>
            <person name="Han C."/>
            <person name="Tapia R."/>
            <person name="Land M."/>
            <person name="Hauser L."/>
            <person name="Kyrpides N."/>
            <person name="Ivanova N."/>
            <person name="Pagani I."/>
            <person name="Ritalahtilisa K."/>
            <person name="Loeffler F."/>
            <person name="Woyke T."/>
        </authorList>
    </citation>
    <scope>NUCLEOTIDE SEQUENCE [LARGE SCALE GENOMIC DNA]</scope>
    <source>
        <strain evidence="8">ATCC BAA-1885 / DSM 22778 / Grapes</strain>
    </source>
</reference>
<dbReference type="eggNOG" id="COG1288">
    <property type="taxonomic scope" value="Bacteria"/>
</dbReference>
<dbReference type="PANTHER" id="PTHR43652">
    <property type="entry name" value="BASIC AMINO ACID ANTIPORTER YFCC-RELATED"/>
    <property type="match status" value="1"/>
</dbReference>
<feature type="transmembrane region" description="Helical" evidence="6">
    <location>
        <begin position="444"/>
        <end position="463"/>
    </location>
</feature>
<dbReference type="Proteomes" id="UP000005632">
    <property type="component" value="Chromosome"/>
</dbReference>
<proteinExistence type="predicted"/>
<evidence type="ECO:0000256" key="5">
    <source>
        <dbReference type="ARBA" id="ARBA00023136"/>
    </source>
</evidence>
<dbReference type="InterPro" id="IPR018385">
    <property type="entry name" value="C4_dicarb_anaerob_car-like"/>
</dbReference>
<feature type="transmembrane region" description="Helical" evidence="6">
    <location>
        <begin position="63"/>
        <end position="94"/>
    </location>
</feature>
<keyword evidence="4 6" id="KW-1133">Transmembrane helix</keyword>
<feature type="transmembrane region" description="Helical" evidence="6">
    <location>
        <begin position="357"/>
        <end position="378"/>
    </location>
</feature>
<comment type="subcellular location">
    <subcellularLocation>
        <location evidence="1">Cell membrane</location>
        <topology evidence="1">Multi-pass membrane protein</topology>
    </subcellularLocation>
</comment>
<dbReference type="Pfam" id="PF03606">
    <property type="entry name" value="DcuC"/>
    <property type="match status" value="1"/>
</dbReference>
<dbReference type="InterPro" id="IPR051679">
    <property type="entry name" value="DASS-Related_Transporters"/>
</dbReference>
<feature type="transmembrane region" description="Helical" evidence="6">
    <location>
        <begin position="12"/>
        <end position="32"/>
    </location>
</feature>
<evidence type="ECO:0000256" key="1">
    <source>
        <dbReference type="ARBA" id="ARBA00004651"/>
    </source>
</evidence>